<evidence type="ECO:0000256" key="6">
    <source>
        <dbReference type="ARBA" id="ARBA00024998"/>
    </source>
</evidence>
<comment type="function">
    <text evidence="6 8">Binds the lower part of the 30S subunit head. Binds mRNA in the 70S ribosome, positioning it for translation.</text>
</comment>
<dbReference type="FunFam" id="3.30.300.20:FF:000001">
    <property type="entry name" value="30S ribosomal protein S3"/>
    <property type="match status" value="1"/>
</dbReference>
<dbReference type="PROSITE" id="PS00548">
    <property type="entry name" value="RIBOSOMAL_S3"/>
    <property type="match status" value="1"/>
</dbReference>
<keyword evidence="3 8" id="KW-0694">RNA-binding</keyword>
<evidence type="ECO:0000256" key="2">
    <source>
        <dbReference type="ARBA" id="ARBA00022730"/>
    </source>
</evidence>
<dbReference type="InterPro" id="IPR036419">
    <property type="entry name" value="Ribosomal_S3_C_sf"/>
</dbReference>
<dbReference type="PANTHER" id="PTHR11760">
    <property type="entry name" value="30S/40S RIBOSOMAL PROTEIN S3"/>
    <property type="match status" value="1"/>
</dbReference>
<evidence type="ECO:0000256" key="9">
    <source>
        <dbReference type="RuleBase" id="RU003624"/>
    </source>
</evidence>
<dbReference type="InterPro" id="IPR009019">
    <property type="entry name" value="KH_sf_prok-type"/>
</dbReference>
<keyword evidence="5 8" id="KW-0687">Ribonucleoprotein</keyword>
<dbReference type="GO" id="GO:0022627">
    <property type="term" value="C:cytosolic small ribosomal subunit"/>
    <property type="evidence" value="ECO:0007669"/>
    <property type="project" value="TreeGrafter"/>
</dbReference>
<comment type="similarity">
    <text evidence="1 8 9">Belongs to the universal ribosomal protein uS3 family.</text>
</comment>
<evidence type="ECO:0000256" key="5">
    <source>
        <dbReference type="ARBA" id="ARBA00023274"/>
    </source>
</evidence>
<dbReference type="InterPro" id="IPR018280">
    <property type="entry name" value="Ribosomal_uS3_CS"/>
</dbReference>
<dbReference type="SMART" id="SM00322">
    <property type="entry name" value="KH"/>
    <property type="match status" value="1"/>
</dbReference>
<dbReference type="EMBL" id="PFAF01000002">
    <property type="protein sequence ID" value="PIR99280.1"/>
    <property type="molecule type" value="Genomic_DNA"/>
</dbReference>
<feature type="domain" description="KH type-2" evidence="10">
    <location>
        <begin position="39"/>
        <end position="114"/>
    </location>
</feature>
<dbReference type="CDD" id="cd02412">
    <property type="entry name" value="KH-II_30S_S3"/>
    <property type="match status" value="1"/>
</dbReference>
<reference evidence="12" key="1">
    <citation type="submission" date="2017-09" db="EMBL/GenBank/DDBJ databases">
        <title>Depth-based differentiation of microbial function through sediment-hosted aquifers and enrichment of novel symbionts in the deep terrestrial subsurface.</title>
        <authorList>
            <person name="Probst A.J."/>
            <person name="Ladd B."/>
            <person name="Jarett J.K."/>
            <person name="Geller-Mcgrath D.E."/>
            <person name="Sieber C.M.K."/>
            <person name="Emerson J.B."/>
            <person name="Anantharaman K."/>
            <person name="Thomas B.C."/>
            <person name="Malmstrom R."/>
            <person name="Stieglmeier M."/>
            <person name="Klingl A."/>
            <person name="Woyke T."/>
            <person name="Ryan C.M."/>
            <person name="Banfield J.F."/>
        </authorList>
    </citation>
    <scope>NUCLEOTIDE SEQUENCE [LARGE SCALE GENOMIC DNA]</scope>
</reference>
<evidence type="ECO:0000256" key="1">
    <source>
        <dbReference type="ARBA" id="ARBA00010761"/>
    </source>
</evidence>
<dbReference type="NCBIfam" id="TIGR01009">
    <property type="entry name" value="rpsC_bact"/>
    <property type="match status" value="1"/>
</dbReference>
<keyword evidence="4 8" id="KW-0689">Ribosomal protein</keyword>
<dbReference type="PANTHER" id="PTHR11760:SF19">
    <property type="entry name" value="SMALL RIBOSOMAL SUBUNIT PROTEIN US3C"/>
    <property type="match status" value="1"/>
</dbReference>
<dbReference type="GO" id="GO:0003735">
    <property type="term" value="F:structural constituent of ribosome"/>
    <property type="evidence" value="ECO:0007669"/>
    <property type="project" value="InterPro"/>
</dbReference>
<evidence type="ECO:0000256" key="3">
    <source>
        <dbReference type="ARBA" id="ARBA00022884"/>
    </source>
</evidence>
<dbReference type="Pfam" id="PF07650">
    <property type="entry name" value="KH_2"/>
    <property type="match status" value="1"/>
</dbReference>
<dbReference type="Proteomes" id="UP000230796">
    <property type="component" value="Unassembled WGS sequence"/>
</dbReference>
<organism evidence="11 12">
    <name type="scientific">Candidatus Collierbacteria bacterium CG10_big_fil_rev_8_21_14_0_10_44_9</name>
    <dbReference type="NCBI Taxonomy" id="1974535"/>
    <lineage>
        <taxon>Bacteria</taxon>
        <taxon>Candidatus Collieribacteriota</taxon>
    </lineage>
</organism>
<gene>
    <name evidence="8" type="primary">rpsC</name>
    <name evidence="11" type="ORF">COT87_00135</name>
</gene>
<dbReference type="GO" id="GO:0006412">
    <property type="term" value="P:translation"/>
    <property type="evidence" value="ECO:0007669"/>
    <property type="project" value="UniProtKB-UniRule"/>
</dbReference>
<evidence type="ECO:0000256" key="7">
    <source>
        <dbReference type="ARBA" id="ARBA00035257"/>
    </source>
</evidence>
<comment type="subunit">
    <text evidence="8">Part of the 30S ribosomal subunit. Forms a tight complex with proteins S10 and S14.</text>
</comment>
<comment type="caution">
    <text evidence="11">The sequence shown here is derived from an EMBL/GenBank/DDBJ whole genome shotgun (WGS) entry which is preliminary data.</text>
</comment>
<evidence type="ECO:0000256" key="4">
    <source>
        <dbReference type="ARBA" id="ARBA00022980"/>
    </source>
</evidence>
<proteinExistence type="inferred from homology"/>
<dbReference type="AlphaFoldDB" id="A0A2H0VLS9"/>
<dbReference type="HAMAP" id="MF_01309_B">
    <property type="entry name" value="Ribosomal_uS3_B"/>
    <property type="match status" value="1"/>
</dbReference>
<dbReference type="InterPro" id="IPR005704">
    <property type="entry name" value="Ribosomal_uS3_bac-typ"/>
</dbReference>
<dbReference type="InterPro" id="IPR004044">
    <property type="entry name" value="KH_dom_type_2"/>
</dbReference>
<dbReference type="InterPro" id="IPR001351">
    <property type="entry name" value="Ribosomal_uS3_C"/>
</dbReference>
<dbReference type="GO" id="GO:0019843">
    <property type="term" value="F:rRNA binding"/>
    <property type="evidence" value="ECO:0007669"/>
    <property type="project" value="UniProtKB-UniRule"/>
</dbReference>
<dbReference type="Gene3D" id="3.30.300.20">
    <property type="match status" value="1"/>
</dbReference>
<dbReference type="PROSITE" id="PS50823">
    <property type="entry name" value="KH_TYPE_2"/>
    <property type="match status" value="1"/>
</dbReference>
<dbReference type="InterPro" id="IPR057258">
    <property type="entry name" value="Ribosomal_uS3"/>
</dbReference>
<evidence type="ECO:0000313" key="12">
    <source>
        <dbReference type="Proteomes" id="UP000230796"/>
    </source>
</evidence>
<name>A0A2H0VLS9_9BACT</name>
<dbReference type="Pfam" id="PF00189">
    <property type="entry name" value="Ribosomal_S3_C"/>
    <property type="match status" value="1"/>
</dbReference>
<evidence type="ECO:0000313" key="11">
    <source>
        <dbReference type="EMBL" id="PIR99280.1"/>
    </source>
</evidence>
<accession>A0A2H0VLS9</accession>
<protein>
    <recommendedName>
        <fullName evidence="7 8">Small ribosomal subunit protein uS3</fullName>
    </recommendedName>
</protein>
<sequence>MGQKVNPLSFRLGILYKASSTWFASKKDYQNLVLADIKIKQFIFKRLALAGIVSVEIERSINILNVIINAGRPGVIIGRGGSSLEILKNELESYLKKIGGNSALKFQLEVKEIKNPDLSAKLIGERISEQLIKRYPHRRAISQAQERVMSAGAKGVKIQISGRVGGAEIGRSEKYHLGTIPTQTLRSDIDFAKVASLTRSGYVGIKVWIYKGEATL</sequence>
<keyword evidence="2 8" id="KW-0699">rRNA-binding</keyword>
<dbReference type="InterPro" id="IPR015946">
    <property type="entry name" value="KH_dom-like_a/b"/>
</dbReference>
<dbReference type="GO" id="GO:0003729">
    <property type="term" value="F:mRNA binding"/>
    <property type="evidence" value="ECO:0007669"/>
    <property type="project" value="UniProtKB-UniRule"/>
</dbReference>
<dbReference type="SUPFAM" id="SSF54814">
    <property type="entry name" value="Prokaryotic type KH domain (KH-domain type II)"/>
    <property type="match status" value="1"/>
</dbReference>
<evidence type="ECO:0000259" key="10">
    <source>
        <dbReference type="PROSITE" id="PS50823"/>
    </source>
</evidence>
<dbReference type="Gene3D" id="3.30.1140.32">
    <property type="entry name" value="Ribosomal protein S3, C-terminal domain"/>
    <property type="match status" value="1"/>
</dbReference>
<dbReference type="SUPFAM" id="SSF54821">
    <property type="entry name" value="Ribosomal protein S3 C-terminal domain"/>
    <property type="match status" value="1"/>
</dbReference>
<evidence type="ECO:0000256" key="8">
    <source>
        <dbReference type="HAMAP-Rule" id="MF_01309"/>
    </source>
</evidence>
<dbReference type="InterPro" id="IPR004087">
    <property type="entry name" value="KH_dom"/>
</dbReference>